<dbReference type="InterPro" id="IPR039761">
    <property type="entry name" value="Bms1/Tsr1"/>
</dbReference>
<dbReference type="GO" id="GO:0005525">
    <property type="term" value="F:GTP binding"/>
    <property type="evidence" value="ECO:0007669"/>
    <property type="project" value="TreeGrafter"/>
</dbReference>
<dbReference type="InterPro" id="IPR012948">
    <property type="entry name" value="AARP2CN"/>
</dbReference>
<gene>
    <name evidence="5" type="ORF">PSACC_01797</name>
</gene>
<name>A0A2H9TKT5_9FUNG</name>
<dbReference type="GO" id="GO:0005730">
    <property type="term" value="C:nucleolus"/>
    <property type="evidence" value="ECO:0007669"/>
    <property type="project" value="EnsemblFungi"/>
</dbReference>
<dbReference type="GO" id="GO:0000461">
    <property type="term" value="P:endonucleolytic cleavage to generate mature 3'-end of SSU-rRNA from (SSU-rRNA, 5.8S rRNA, LSU-rRNA)"/>
    <property type="evidence" value="ECO:0007669"/>
    <property type="project" value="EnsemblFungi"/>
</dbReference>
<dbReference type="SMART" id="SM01362">
    <property type="entry name" value="DUF663"/>
    <property type="match status" value="1"/>
</dbReference>
<dbReference type="GO" id="GO:0043021">
    <property type="term" value="F:ribonucleoprotein complex binding"/>
    <property type="evidence" value="ECO:0007669"/>
    <property type="project" value="EnsemblFungi"/>
</dbReference>
<sequence>MSEEKKGHHHRSSLKQRNKPFKGGARSHSRGRIERKKGSASVTADLSKADRKNKAALLQQQKRNELAAQRRVYSGRDGMSRVIAVIPVSSSVDMARVLPFSGRYYSERNKQNLQFINCERVNDHSKWILQVMDAAQIADCILLVASSVDEDLDGFGRDALAVIRGIGVSSSAAVLQQLTVHKHPQTVRSGWLGMLQAVMSSVGKAYCTESMMQGDDSREALELERLLCQQHLNGISWRDPRPYMISDSVTIRDGVAQVTGCIRGGKPFSANQLVHFQNETFAVSKIEAIPRTGRSSMEVDSPLTQIREEDKAEPLESEGAGDPFSAEAMMQAAEEEMAELHDNVEMANTSGSIKVPKGTSSYQAAWIDQVGSEEDEEMEEIQAEQADSGSEIDEGMDIDEHNAKLQEHKELVFTERHFADEIELNHEMSARSRLQKYRGVQSMRTSSWDVNENLPFDYGKIFRFANYRQSRKIALEGCGETVISAQTPFLVGQRVILYISGMSSEQLQRLEQAGQNVSVFGLLKHEQRKTVVNFTLNRCKSFEGTLSNKEELVAMIGFRKFFITPIFSEHTTTNLHKMLRQVGPEIQTMFVGTVYAPVTYNPAPVLLFRCTPNGLELVASGSVQDLDPHRVILKRITLTGLPYKVHKRSAVVRFMFATPEDVMWFKPVELSTRLGGRGHIRESLGTHGYMKCQFDRVIFHHDSVAMHLYKRVFPKWTTRSL</sequence>
<feature type="compositionally biased region" description="Basic residues" evidence="2">
    <location>
        <begin position="7"/>
        <end position="35"/>
    </location>
</feature>
<dbReference type="Pfam" id="PF04950">
    <property type="entry name" value="RIBIOP_C"/>
    <property type="match status" value="1"/>
</dbReference>
<dbReference type="GO" id="GO:0030688">
    <property type="term" value="C:preribosome, small subunit precursor"/>
    <property type="evidence" value="ECO:0007669"/>
    <property type="project" value="EnsemblFungi"/>
</dbReference>
<feature type="domain" description="Ribosome biogenesis protein BMS1/TSR1 C-terminal" evidence="4">
    <location>
        <begin position="421"/>
        <end position="712"/>
    </location>
</feature>
<dbReference type="GO" id="GO:0005737">
    <property type="term" value="C:cytoplasm"/>
    <property type="evidence" value="ECO:0007669"/>
    <property type="project" value="EnsemblFungi"/>
</dbReference>
<dbReference type="Pfam" id="PF08142">
    <property type="entry name" value="AARP2CN"/>
    <property type="match status" value="1"/>
</dbReference>
<protein>
    <recommendedName>
        <fullName evidence="7">Bms1-type G domain-containing protein</fullName>
    </recommendedName>
</protein>
<evidence type="ECO:0000259" key="4">
    <source>
        <dbReference type="SMART" id="SM01362"/>
    </source>
</evidence>
<dbReference type="EMBL" id="MTSL01000126">
    <property type="protein sequence ID" value="PJF18371.1"/>
    <property type="molecule type" value="Genomic_DNA"/>
</dbReference>
<feature type="region of interest" description="Disordered" evidence="2">
    <location>
        <begin position="1"/>
        <end position="48"/>
    </location>
</feature>
<evidence type="ECO:0000313" key="5">
    <source>
        <dbReference type="EMBL" id="PJF18371.1"/>
    </source>
</evidence>
<feature type="domain" description="AARP2CN" evidence="3">
    <location>
        <begin position="219"/>
        <end position="291"/>
    </location>
</feature>
<dbReference type="PANTHER" id="PTHR12858">
    <property type="entry name" value="RIBOSOME BIOGENESIS PROTEIN"/>
    <property type="match status" value="1"/>
</dbReference>
<dbReference type="Proteomes" id="UP000240830">
    <property type="component" value="Unassembled WGS sequence"/>
</dbReference>
<evidence type="ECO:0000313" key="6">
    <source>
        <dbReference type="Proteomes" id="UP000240830"/>
    </source>
</evidence>
<keyword evidence="6" id="KW-1185">Reference proteome</keyword>
<evidence type="ECO:0000259" key="3">
    <source>
        <dbReference type="SMART" id="SM00785"/>
    </source>
</evidence>
<feature type="region of interest" description="Disordered" evidence="2">
    <location>
        <begin position="294"/>
        <end position="321"/>
    </location>
</feature>
<dbReference type="SMART" id="SM00785">
    <property type="entry name" value="AARP2CN"/>
    <property type="match status" value="1"/>
</dbReference>
<dbReference type="STRING" id="1246581.A0A2H9TKT5"/>
<proteinExistence type="inferred from homology"/>
<dbReference type="GO" id="GO:0034511">
    <property type="term" value="F:U3 snoRNA binding"/>
    <property type="evidence" value="ECO:0007669"/>
    <property type="project" value="TreeGrafter"/>
</dbReference>
<dbReference type="Pfam" id="PF22298">
    <property type="entry name" value="Tsr1_G-like"/>
    <property type="match status" value="1"/>
</dbReference>
<dbReference type="AlphaFoldDB" id="A0A2H9TKT5"/>
<evidence type="ECO:0008006" key="7">
    <source>
        <dbReference type="Google" id="ProtNLM"/>
    </source>
</evidence>
<accession>A0A2H9TKT5</accession>
<dbReference type="OrthoDB" id="119302at2759"/>
<dbReference type="InterPro" id="IPR007034">
    <property type="entry name" value="BMS1_TSR1_C"/>
</dbReference>
<reference evidence="5 6" key="1">
    <citation type="submission" date="2016-10" db="EMBL/GenBank/DDBJ databases">
        <title>The genome of Paramicrosporidium saccamoebae is the missing link in understanding Cryptomycota and Microsporidia evolution.</title>
        <authorList>
            <person name="Quandt C.A."/>
            <person name="Beaudet D."/>
            <person name="Corsaro D."/>
            <person name="Michel R."/>
            <person name="Corradi N."/>
            <person name="James T."/>
        </authorList>
    </citation>
    <scope>NUCLEOTIDE SEQUENCE [LARGE SCALE GENOMIC DNA]</scope>
    <source>
        <strain evidence="5 6">KSL3</strain>
    </source>
</reference>
<organism evidence="5 6">
    <name type="scientific">Paramicrosporidium saccamoebae</name>
    <dbReference type="NCBI Taxonomy" id="1246581"/>
    <lineage>
        <taxon>Eukaryota</taxon>
        <taxon>Fungi</taxon>
        <taxon>Fungi incertae sedis</taxon>
        <taxon>Cryptomycota</taxon>
        <taxon>Cryptomycota incertae sedis</taxon>
        <taxon>Paramicrosporidium</taxon>
    </lineage>
</organism>
<comment type="similarity">
    <text evidence="1">Belongs to the TRAFAC class translation factor GTPase superfamily. Bms1-like GTPase family. TSR1 subfamily.</text>
</comment>
<dbReference type="GO" id="GO:0003924">
    <property type="term" value="F:GTPase activity"/>
    <property type="evidence" value="ECO:0007669"/>
    <property type="project" value="TreeGrafter"/>
</dbReference>
<evidence type="ECO:0000256" key="2">
    <source>
        <dbReference type="SAM" id="MobiDB-lite"/>
    </source>
</evidence>
<comment type="caution">
    <text evidence="5">The sequence shown here is derived from an EMBL/GenBank/DDBJ whole genome shotgun (WGS) entry which is preliminary data.</text>
</comment>
<evidence type="ECO:0000256" key="1">
    <source>
        <dbReference type="ARBA" id="ARBA00038288"/>
    </source>
</evidence>
<dbReference type="PANTHER" id="PTHR12858:SF1">
    <property type="entry name" value="PRE-RRNA-PROCESSING PROTEIN TSR1 HOMOLOG"/>
    <property type="match status" value="1"/>
</dbReference>